<protein>
    <submittedName>
        <fullName evidence="9">Peptidase C1A papain C-terminal domain-containing protein</fullName>
    </submittedName>
</protein>
<feature type="compositionally biased region" description="Polar residues" evidence="5">
    <location>
        <begin position="107"/>
        <end position="125"/>
    </location>
</feature>
<dbReference type="SMART" id="SM00645">
    <property type="entry name" value="Pept_C1"/>
    <property type="match status" value="1"/>
</dbReference>
<evidence type="ECO:0000313" key="8">
    <source>
        <dbReference type="Proteomes" id="UP000887574"/>
    </source>
</evidence>
<dbReference type="WBParaSite" id="jg26315">
    <property type="protein sequence ID" value="jg26315"/>
    <property type="gene ID" value="jg26315"/>
</dbReference>
<dbReference type="SUPFAM" id="SSF54001">
    <property type="entry name" value="Cysteine proteinases"/>
    <property type="match status" value="1"/>
</dbReference>
<dbReference type="GO" id="GO:0006508">
    <property type="term" value="P:proteolysis"/>
    <property type="evidence" value="ECO:0007669"/>
    <property type="project" value="UniProtKB-KW"/>
</dbReference>
<dbReference type="Gene3D" id="3.90.70.10">
    <property type="entry name" value="Cysteine proteinases"/>
    <property type="match status" value="1"/>
</dbReference>
<dbReference type="PANTHER" id="PTHR12411">
    <property type="entry name" value="CYSTEINE PROTEASE FAMILY C1-RELATED"/>
    <property type="match status" value="1"/>
</dbReference>
<keyword evidence="8" id="KW-1185">Reference proteome</keyword>
<evidence type="ECO:0000256" key="5">
    <source>
        <dbReference type="SAM" id="MobiDB-lite"/>
    </source>
</evidence>
<dbReference type="PROSITE" id="PS00139">
    <property type="entry name" value="THIOL_PROTEASE_CYS"/>
    <property type="match status" value="1"/>
</dbReference>
<sequence length="431" mass="48269">MWEQEPETASLNTFPSCVSDTEVIIAPGNAGQGGVVPILSAASATTERVLLRHKKSSSTSKRVPLSMVQVLLFGLILLIVILCCIIVETWWSATSDPDLNEEDTESLHQSSPFRNHPNSATQNTINKLGYEPHSHLDRKFHQQLVADVNSNPKAKWKAVYNKFASRASDPQMSDVCGHRRTDKIFDLSKNMSLPREFDARQKWPTCESLHRVVNQGGCGSCWALSATSVMSDRICIHSNGSRHLQISAQDLIECCPHCGGCRGTVWALFSFVHWKEHGLVTGAGYGSYEGCKPYEKSPSCGSPCSIDTYNGKQGVYDVCWSNCQPLYDKTYQQDLNKAKKVYWVKPNLLNNVIYSKTMNQMAEMLKNNNVDYQTLIKRELMLNGPMIACFVVYDEFQHYKSGIYDSWGENGFFRVSMKEIPEEAAAGIPLI</sequence>
<dbReference type="Proteomes" id="UP000887574">
    <property type="component" value="Unplaced"/>
</dbReference>
<organism evidence="8 9">
    <name type="scientific">Ditylenchus dipsaci</name>
    <dbReference type="NCBI Taxonomy" id="166011"/>
    <lineage>
        <taxon>Eukaryota</taxon>
        <taxon>Metazoa</taxon>
        <taxon>Ecdysozoa</taxon>
        <taxon>Nematoda</taxon>
        <taxon>Chromadorea</taxon>
        <taxon>Rhabditida</taxon>
        <taxon>Tylenchina</taxon>
        <taxon>Tylenchomorpha</taxon>
        <taxon>Sphaerularioidea</taxon>
        <taxon>Anguinidae</taxon>
        <taxon>Anguininae</taxon>
        <taxon>Ditylenchus</taxon>
    </lineage>
</organism>
<comment type="similarity">
    <text evidence="1">Belongs to the peptidase C1 family.</text>
</comment>
<keyword evidence="4" id="KW-0788">Thiol protease</keyword>
<evidence type="ECO:0000259" key="7">
    <source>
        <dbReference type="SMART" id="SM00645"/>
    </source>
</evidence>
<evidence type="ECO:0000256" key="6">
    <source>
        <dbReference type="SAM" id="Phobius"/>
    </source>
</evidence>
<evidence type="ECO:0000256" key="1">
    <source>
        <dbReference type="ARBA" id="ARBA00008455"/>
    </source>
</evidence>
<feature type="transmembrane region" description="Helical" evidence="6">
    <location>
        <begin position="70"/>
        <end position="91"/>
    </location>
</feature>
<keyword evidence="6" id="KW-0472">Membrane</keyword>
<proteinExistence type="inferred from homology"/>
<dbReference type="AlphaFoldDB" id="A0A915E2N7"/>
<dbReference type="InterPro" id="IPR013128">
    <property type="entry name" value="Peptidase_C1A"/>
</dbReference>
<accession>A0A915E2N7</accession>
<keyword evidence="6" id="KW-0812">Transmembrane</keyword>
<evidence type="ECO:0000256" key="2">
    <source>
        <dbReference type="ARBA" id="ARBA00022670"/>
    </source>
</evidence>
<name>A0A915E2N7_9BILA</name>
<keyword evidence="3" id="KW-0378">Hydrolase</keyword>
<dbReference type="InterPro" id="IPR038765">
    <property type="entry name" value="Papain-like_cys_pep_sf"/>
</dbReference>
<dbReference type="Pfam" id="PF00112">
    <property type="entry name" value="Peptidase_C1"/>
    <property type="match status" value="1"/>
</dbReference>
<evidence type="ECO:0000256" key="3">
    <source>
        <dbReference type="ARBA" id="ARBA00022801"/>
    </source>
</evidence>
<dbReference type="GO" id="GO:0008234">
    <property type="term" value="F:cysteine-type peptidase activity"/>
    <property type="evidence" value="ECO:0007669"/>
    <property type="project" value="UniProtKB-KW"/>
</dbReference>
<reference evidence="9" key="1">
    <citation type="submission" date="2022-11" db="UniProtKB">
        <authorList>
            <consortium name="WormBaseParasite"/>
        </authorList>
    </citation>
    <scope>IDENTIFICATION</scope>
</reference>
<dbReference type="InterPro" id="IPR000668">
    <property type="entry name" value="Peptidase_C1A_C"/>
</dbReference>
<feature type="domain" description="Peptidase C1A papain C-terminal" evidence="7">
    <location>
        <begin position="193"/>
        <end position="428"/>
    </location>
</feature>
<keyword evidence="2" id="KW-0645">Protease</keyword>
<keyword evidence="6" id="KW-1133">Transmembrane helix</keyword>
<evidence type="ECO:0000256" key="4">
    <source>
        <dbReference type="ARBA" id="ARBA00022807"/>
    </source>
</evidence>
<feature type="region of interest" description="Disordered" evidence="5">
    <location>
        <begin position="98"/>
        <end position="125"/>
    </location>
</feature>
<dbReference type="InterPro" id="IPR000169">
    <property type="entry name" value="Pept_cys_AS"/>
</dbReference>
<evidence type="ECO:0000313" key="9">
    <source>
        <dbReference type="WBParaSite" id="jg26315"/>
    </source>
</evidence>